<evidence type="ECO:0000256" key="4">
    <source>
        <dbReference type="SAM" id="MobiDB-lite"/>
    </source>
</evidence>
<evidence type="ECO:0000313" key="5">
    <source>
        <dbReference type="EMBL" id="MCI4675889.1"/>
    </source>
</evidence>
<keyword evidence="2" id="KW-0560">Oxidoreductase</keyword>
<dbReference type="InterPro" id="IPR002347">
    <property type="entry name" value="SDR_fam"/>
</dbReference>
<feature type="compositionally biased region" description="Polar residues" evidence="4">
    <location>
        <begin position="273"/>
        <end position="288"/>
    </location>
</feature>
<gene>
    <name evidence="5" type="ORF">K9U37_13775</name>
</gene>
<keyword evidence="6" id="KW-1185">Reference proteome</keyword>
<dbReference type="PRINTS" id="PR00081">
    <property type="entry name" value="GDHRDH"/>
</dbReference>
<dbReference type="Pfam" id="PF00106">
    <property type="entry name" value="adh_short"/>
    <property type="match status" value="1"/>
</dbReference>
<dbReference type="PANTHER" id="PTHR43086">
    <property type="entry name" value="VERY-LONG-CHAIN 3-OXOOACYL-COA REDUCTASE"/>
    <property type="match status" value="1"/>
</dbReference>
<dbReference type="Proteomes" id="UP001139068">
    <property type="component" value="Unassembled WGS sequence"/>
</dbReference>
<proteinExistence type="inferred from homology"/>
<dbReference type="PRINTS" id="PR00080">
    <property type="entry name" value="SDRFAMILY"/>
</dbReference>
<dbReference type="EMBL" id="JAIVFL010000001">
    <property type="protein sequence ID" value="MCI4675889.1"/>
    <property type="molecule type" value="Genomic_DNA"/>
</dbReference>
<accession>A0ABS9YYK5</accession>
<dbReference type="RefSeq" id="WP_243072148.1">
    <property type="nucleotide sequence ID" value="NZ_JAIVFL010000001.1"/>
</dbReference>
<feature type="region of interest" description="Disordered" evidence="4">
    <location>
        <begin position="253"/>
        <end position="288"/>
    </location>
</feature>
<evidence type="ECO:0000313" key="6">
    <source>
        <dbReference type="Proteomes" id="UP001139068"/>
    </source>
</evidence>
<name>A0ABS9YYK5_9MYCO</name>
<comment type="caution">
    <text evidence="5">The sequence shown here is derived from an EMBL/GenBank/DDBJ whole genome shotgun (WGS) entry which is preliminary data.</text>
</comment>
<dbReference type="InterPro" id="IPR036291">
    <property type="entry name" value="NAD(P)-bd_dom_sf"/>
</dbReference>
<dbReference type="PIRSF" id="PIRSF000126">
    <property type="entry name" value="11-beta-HSD1"/>
    <property type="match status" value="1"/>
</dbReference>
<sequence>MNYKGQRALVTGASSGIGAVFARELARRGADLVLVARSADKLAALADELSASFGVAADVAVADLAAPSAADGLAADLRSRDLQIDILVNNAGFGLFAQLDQADAAVLADMIRVNVAALVDLTRLYLPGMLDRDRGAVINVASTAAFQPVPYMAVYGATKAFVLSFTEALWAETRGTGVRVTAICPGSTETSFFDIAGENAQVGQRIPPQRVVHAALRAVDRRASTTVTGGAGNWLLTNAPRLAPRQFVARMAARTMRPAKSREHVSQKRGQHTGLQASPENTKQALRD</sequence>
<dbReference type="SUPFAM" id="SSF51735">
    <property type="entry name" value="NAD(P)-binding Rossmann-fold domains"/>
    <property type="match status" value="1"/>
</dbReference>
<evidence type="ECO:0000256" key="1">
    <source>
        <dbReference type="ARBA" id="ARBA00006484"/>
    </source>
</evidence>
<dbReference type="Gene3D" id="3.40.50.720">
    <property type="entry name" value="NAD(P)-binding Rossmann-like Domain"/>
    <property type="match status" value="1"/>
</dbReference>
<comment type="similarity">
    <text evidence="1 3">Belongs to the short-chain dehydrogenases/reductases (SDR) family.</text>
</comment>
<organism evidence="5 6">
    <name type="scientific">Candidatus Mycolicibacterium alkanivorans</name>
    <dbReference type="NCBI Taxonomy" id="2954114"/>
    <lineage>
        <taxon>Bacteria</taxon>
        <taxon>Bacillati</taxon>
        <taxon>Actinomycetota</taxon>
        <taxon>Actinomycetes</taxon>
        <taxon>Mycobacteriales</taxon>
        <taxon>Mycobacteriaceae</taxon>
        <taxon>Mycolicibacterium</taxon>
    </lineage>
</organism>
<dbReference type="PANTHER" id="PTHR43086:SF3">
    <property type="entry name" value="NADP-DEPENDENT 3-HYDROXY ACID DEHYDROGENASE YDFG"/>
    <property type="match status" value="1"/>
</dbReference>
<reference evidence="5" key="1">
    <citation type="journal article" date="2022" name="ISME J.">
        <title>Identification of active gaseous-alkane degraders at natural gas seeps.</title>
        <authorList>
            <person name="Farhan Ul Haque M."/>
            <person name="Hernandez M."/>
            <person name="Crombie A.T."/>
            <person name="Murrell J.C."/>
        </authorList>
    </citation>
    <scope>NUCLEOTIDE SEQUENCE</scope>
    <source>
        <strain evidence="5">ANDR5</strain>
    </source>
</reference>
<protein>
    <submittedName>
        <fullName evidence="5">SDR family oxidoreductase</fullName>
    </submittedName>
</protein>
<evidence type="ECO:0000256" key="3">
    <source>
        <dbReference type="RuleBase" id="RU000363"/>
    </source>
</evidence>
<evidence type="ECO:0000256" key="2">
    <source>
        <dbReference type="ARBA" id="ARBA00023002"/>
    </source>
</evidence>